<dbReference type="AlphaFoldDB" id="S7W6N0"/>
<gene>
    <name evidence="1" type="ORF">SLOPH_1150</name>
</gene>
<dbReference type="Proteomes" id="UP000014978">
    <property type="component" value="Unassembled WGS sequence"/>
</dbReference>
<proteinExistence type="predicted"/>
<evidence type="ECO:0000313" key="2">
    <source>
        <dbReference type="Proteomes" id="UP000014978"/>
    </source>
</evidence>
<dbReference type="InParanoid" id="S7W6N0"/>
<dbReference type="VEuPathDB" id="MicrosporidiaDB:SLOPH_1150"/>
<organism evidence="1 2">
    <name type="scientific">Spraguea lophii (strain 42_110)</name>
    <name type="common">Microsporidian parasite</name>
    <dbReference type="NCBI Taxonomy" id="1358809"/>
    <lineage>
        <taxon>Eukaryota</taxon>
        <taxon>Fungi</taxon>
        <taxon>Fungi incertae sedis</taxon>
        <taxon>Microsporidia</taxon>
        <taxon>Spragueidae</taxon>
        <taxon>Spraguea</taxon>
    </lineage>
</organism>
<dbReference type="HOGENOM" id="CLU_2122669_0_0_1"/>
<accession>S7W6N0</accession>
<protein>
    <submittedName>
        <fullName evidence="1">Uncharacterized protein</fullName>
    </submittedName>
</protein>
<dbReference type="EMBL" id="ATCN01000776">
    <property type="protein sequence ID" value="EPR78451.1"/>
    <property type="molecule type" value="Genomic_DNA"/>
</dbReference>
<name>S7W6N0_SPRLO</name>
<reference evidence="2" key="1">
    <citation type="journal article" date="2013" name="PLoS Genet.">
        <title>The genome of Spraguea lophii and the basis of host-microsporidian interactions.</title>
        <authorList>
            <person name="Campbell S.E."/>
            <person name="Williams T.A."/>
            <person name="Yousuf A."/>
            <person name="Soanes D.M."/>
            <person name="Paszkiewicz K.H."/>
            <person name="Williams B.A.P."/>
        </authorList>
    </citation>
    <scope>NUCLEOTIDE SEQUENCE [LARGE SCALE GENOMIC DNA]</scope>
    <source>
        <strain evidence="2">42_110</strain>
    </source>
</reference>
<sequence length="114" mass="14153">MSLMEQPINLYEYHINKIYRMYNNIKQIMKILRFYKVPYIIIDTCGAVPYIYEDIQNTYFQYFFAYEDCEYKNNEDIVIVLTNEYILRNVNFDCTKIIYVDEYELKRLYHNNIM</sequence>
<evidence type="ECO:0000313" key="1">
    <source>
        <dbReference type="EMBL" id="EPR78451.1"/>
    </source>
</evidence>
<keyword evidence="2" id="KW-1185">Reference proteome</keyword>
<comment type="caution">
    <text evidence="1">The sequence shown here is derived from an EMBL/GenBank/DDBJ whole genome shotgun (WGS) entry which is preliminary data.</text>
</comment>